<name>A0A8C4MSB6_EQUAS</name>
<dbReference type="InterPro" id="IPR050637">
    <property type="entry name" value="NLRP_innate_immun_reg"/>
</dbReference>
<proteinExistence type="predicted"/>
<sequence length="95" mass="10345">MGLCSIFGSNKNLIFLDISQSFLSTSSTLAIANNQESWVLTILPLVWCFCRLENCHLTEASCKELSSALIVNQRLTHLCLAKNALGDGGCPTCHN</sequence>
<protein>
    <submittedName>
        <fullName evidence="1">Uncharacterized protein</fullName>
    </submittedName>
</protein>
<dbReference type="PANTHER" id="PTHR45690:SF14">
    <property type="entry name" value="NACHT, LRR AND PYD DOMAINS-CONTAINING PROTEIN 2"/>
    <property type="match status" value="1"/>
</dbReference>
<dbReference type="AlphaFoldDB" id="A0A8C4MSB6"/>
<dbReference type="SUPFAM" id="SSF52047">
    <property type="entry name" value="RNI-like"/>
    <property type="match status" value="1"/>
</dbReference>
<dbReference type="PANTHER" id="PTHR45690">
    <property type="entry name" value="NACHT, LRR AND PYD DOMAINS-CONTAINING PROTEIN 12"/>
    <property type="match status" value="1"/>
</dbReference>
<dbReference type="Ensembl" id="ENSEAST00005033619.1">
    <property type="protein sequence ID" value="ENSEASP00005030919.1"/>
    <property type="gene ID" value="ENSEASG00005021083.1"/>
</dbReference>
<accession>A0A8C4MSB6</accession>
<dbReference type="InterPro" id="IPR032675">
    <property type="entry name" value="LRR_dom_sf"/>
</dbReference>
<evidence type="ECO:0000313" key="1">
    <source>
        <dbReference type="Ensembl" id="ENSEASP00005030919.1"/>
    </source>
</evidence>
<dbReference type="Gene3D" id="3.80.10.10">
    <property type="entry name" value="Ribonuclease Inhibitor"/>
    <property type="match status" value="1"/>
</dbReference>
<dbReference type="GO" id="GO:0005737">
    <property type="term" value="C:cytoplasm"/>
    <property type="evidence" value="ECO:0007669"/>
    <property type="project" value="TreeGrafter"/>
</dbReference>
<organism evidence="1">
    <name type="scientific">Equus asinus asinus</name>
    <dbReference type="NCBI Taxonomy" id="83772"/>
    <lineage>
        <taxon>Eukaryota</taxon>
        <taxon>Metazoa</taxon>
        <taxon>Chordata</taxon>
        <taxon>Craniata</taxon>
        <taxon>Vertebrata</taxon>
        <taxon>Euteleostomi</taxon>
        <taxon>Mammalia</taxon>
        <taxon>Eutheria</taxon>
        <taxon>Laurasiatheria</taxon>
        <taxon>Perissodactyla</taxon>
        <taxon>Equidae</taxon>
        <taxon>Equus</taxon>
    </lineage>
</organism>
<dbReference type="GO" id="GO:0050727">
    <property type="term" value="P:regulation of inflammatory response"/>
    <property type="evidence" value="ECO:0007669"/>
    <property type="project" value="TreeGrafter"/>
</dbReference>
<reference evidence="1" key="1">
    <citation type="submission" date="2023-03" db="UniProtKB">
        <authorList>
            <consortium name="Ensembl"/>
        </authorList>
    </citation>
    <scope>IDENTIFICATION</scope>
</reference>